<reference evidence="2" key="2">
    <citation type="submission" date="2020-11" db="EMBL/GenBank/DDBJ databases">
        <authorList>
            <person name="McCartney M.A."/>
            <person name="Auch B."/>
            <person name="Kono T."/>
            <person name="Mallez S."/>
            <person name="Becker A."/>
            <person name="Gohl D.M."/>
            <person name="Silverstein K.A.T."/>
            <person name="Koren S."/>
            <person name="Bechman K.B."/>
            <person name="Herman A."/>
            <person name="Abrahante J.E."/>
            <person name="Garbe J."/>
        </authorList>
    </citation>
    <scope>NUCLEOTIDE SEQUENCE</scope>
    <source>
        <strain evidence="2">Duluth1</strain>
        <tissue evidence="2">Whole animal</tissue>
    </source>
</reference>
<evidence type="ECO:0000313" key="2">
    <source>
        <dbReference type="EMBL" id="KAH3782642.1"/>
    </source>
</evidence>
<evidence type="ECO:0000313" key="3">
    <source>
        <dbReference type="Proteomes" id="UP000828390"/>
    </source>
</evidence>
<dbReference type="Proteomes" id="UP000828390">
    <property type="component" value="Unassembled WGS sequence"/>
</dbReference>
<evidence type="ECO:0000256" key="1">
    <source>
        <dbReference type="SAM" id="MobiDB-lite"/>
    </source>
</evidence>
<reference evidence="2" key="1">
    <citation type="journal article" date="2019" name="bioRxiv">
        <title>The Genome of the Zebra Mussel, Dreissena polymorpha: A Resource for Invasive Species Research.</title>
        <authorList>
            <person name="McCartney M.A."/>
            <person name="Auch B."/>
            <person name="Kono T."/>
            <person name="Mallez S."/>
            <person name="Zhang Y."/>
            <person name="Obille A."/>
            <person name="Becker A."/>
            <person name="Abrahante J.E."/>
            <person name="Garbe J."/>
            <person name="Badalamenti J.P."/>
            <person name="Herman A."/>
            <person name="Mangelson H."/>
            <person name="Liachko I."/>
            <person name="Sullivan S."/>
            <person name="Sone E.D."/>
            <person name="Koren S."/>
            <person name="Silverstein K.A.T."/>
            <person name="Beckman K.B."/>
            <person name="Gohl D.M."/>
        </authorList>
    </citation>
    <scope>NUCLEOTIDE SEQUENCE</scope>
    <source>
        <strain evidence="2">Duluth1</strain>
        <tissue evidence="2">Whole animal</tissue>
    </source>
</reference>
<feature type="region of interest" description="Disordered" evidence="1">
    <location>
        <begin position="114"/>
        <end position="141"/>
    </location>
</feature>
<feature type="compositionally biased region" description="Basic and acidic residues" evidence="1">
    <location>
        <begin position="209"/>
        <end position="221"/>
    </location>
</feature>
<feature type="region of interest" description="Disordered" evidence="1">
    <location>
        <begin position="201"/>
        <end position="221"/>
    </location>
</feature>
<accession>A0A9D4ERG5</accession>
<feature type="compositionally biased region" description="Polar residues" evidence="1">
    <location>
        <begin position="79"/>
        <end position="91"/>
    </location>
</feature>
<feature type="region of interest" description="Disordered" evidence="1">
    <location>
        <begin position="1"/>
        <end position="96"/>
    </location>
</feature>
<dbReference type="OrthoDB" id="6101177at2759"/>
<comment type="caution">
    <text evidence="2">The sequence shown here is derived from an EMBL/GenBank/DDBJ whole genome shotgun (WGS) entry which is preliminary data.</text>
</comment>
<proteinExistence type="predicted"/>
<dbReference type="AlphaFoldDB" id="A0A9D4ERG5"/>
<protein>
    <submittedName>
        <fullName evidence="2">Uncharacterized protein</fullName>
    </submittedName>
</protein>
<feature type="region of interest" description="Disordered" evidence="1">
    <location>
        <begin position="323"/>
        <end position="374"/>
    </location>
</feature>
<dbReference type="EMBL" id="JAIWYP010000008">
    <property type="protein sequence ID" value="KAH3782642.1"/>
    <property type="molecule type" value="Genomic_DNA"/>
</dbReference>
<feature type="compositionally biased region" description="Basic residues" evidence="1">
    <location>
        <begin position="347"/>
        <end position="365"/>
    </location>
</feature>
<sequence length="509" mass="57994">MGDRKIPHVGDIFGGGRDVSEERATYQPHNIMDRTTSFNYKNKRAPQPPGNLPKIGNYQPKSLLTPKPYSHGSSHDQNNRNSQQTGPNQSHIDVISRSPPRAMVIGDKDVPLRIEPTSDSEQPFVSPVAPPRRKRQAPSAPDAAAAVVSVNQRNNPLFGRSMSQRSDEERFNMQTFEEQGGDIDFASGIDNPAFLARSRATSDSSYHNYNEHKVDSSDRTGAEDQYHHIEARTHGSALESSRPREDRYSHVNMPRNAGDHGEYPYIPPPDYQDEEVTMDFHEEPEALLKKPHPLNGNHFSRDSKEHSAYRELEGDDFGRYLEDDYELNRPGNRSSAVANRNYGKGKSAPKHKPNNKDQKHKRKHSKNDAKRNTIRDFAFSDSKIGWGDRTVKSTSAKGRYIKREKDRRRIDTSEARVPNGGTGSYEEFLKVRNGLPLDSPNSSDSGVELADDPPNMDMYIHSQPKQMKYRKYDEKPNLLQRLTWRFRKMSFSRNRDELSPAPQMLSERL</sequence>
<feature type="region of interest" description="Disordered" evidence="1">
    <location>
        <begin position="288"/>
        <end position="307"/>
    </location>
</feature>
<gene>
    <name evidence="2" type="ORF">DPMN_160561</name>
</gene>
<organism evidence="2 3">
    <name type="scientific">Dreissena polymorpha</name>
    <name type="common">Zebra mussel</name>
    <name type="synonym">Mytilus polymorpha</name>
    <dbReference type="NCBI Taxonomy" id="45954"/>
    <lineage>
        <taxon>Eukaryota</taxon>
        <taxon>Metazoa</taxon>
        <taxon>Spiralia</taxon>
        <taxon>Lophotrochozoa</taxon>
        <taxon>Mollusca</taxon>
        <taxon>Bivalvia</taxon>
        <taxon>Autobranchia</taxon>
        <taxon>Heteroconchia</taxon>
        <taxon>Euheterodonta</taxon>
        <taxon>Imparidentia</taxon>
        <taxon>Neoheterodontei</taxon>
        <taxon>Myida</taxon>
        <taxon>Dreissenoidea</taxon>
        <taxon>Dreissenidae</taxon>
        <taxon>Dreissena</taxon>
    </lineage>
</organism>
<name>A0A9D4ERG5_DREPO</name>
<keyword evidence="3" id="KW-1185">Reference proteome</keyword>